<protein>
    <submittedName>
        <fullName evidence="1">Uncharacterized protein</fullName>
    </submittedName>
</protein>
<reference evidence="1" key="1">
    <citation type="journal article" date="2019" name="Sci. Rep.">
        <title>Draft genome of Tanacetum cinerariifolium, the natural source of mosquito coil.</title>
        <authorList>
            <person name="Yamashiro T."/>
            <person name="Shiraishi A."/>
            <person name="Satake H."/>
            <person name="Nakayama K."/>
        </authorList>
    </citation>
    <scope>NUCLEOTIDE SEQUENCE</scope>
</reference>
<dbReference type="AlphaFoldDB" id="A0A699XJR0"/>
<dbReference type="EMBL" id="BKCJ011837530">
    <property type="protein sequence ID" value="GFD57141.1"/>
    <property type="molecule type" value="Genomic_DNA"/>
</dbReference>
<feature type="non-terminal residue" evidence="1">
    <location>
        <position position="1"/>
    </location>
</feature>
<organism evidence="1">
    <name type="scientific">Tanacetum cinerariifolium</name>
    <name type="common">Dalmatian daisy</name>
    <name type="synonym">Chrysanthemum cinerariifolium</name>
    <dbReference type="NCBI Taxonomy" id="118510"/>
    <lineage>
        <taxon>Eukaryota</taxon>
        <taxon>Viridiplantae</taxon>
        <taxon>Streptophyta</taxon>
        <taxon>Embryophyta</taxon>
        <taxon>Tracheophyta</taxon>
        <taxon>Spermatophyta</taxon>
        <taxon>Magnoliopsida</taxon>
        <taxon>eudicotyledons</taxon>
        <taxon>Gunneridae</taxon>
        <taxon>Pentapetalae</taxon>
        <taxon>asterids</taxon>
        <taxon>campanulids</taxon>
        <taxon>Asterales</taxon>
        <taxon>Asteraceae</taxon>
        <taxon>Asteroideae</taxon>
        <taxon>Anthemideae</taxon>
        <taxon>Anthemidinae</taxon>
        <taxon>Tanacetum</taxon>
    </lineage>
</organism>
<comment type="caution">
    <text evidence="1">The sequence shown here is derived from an EMBL/GenBank/DDBJ whole genome shotgun (WGS) entry which is preliminary data.</text>
</comment>
<gene>
    <name evidence="1" type="ORF">Tci_929110</name>
</gene>
<feature type="non-terminal residue" evidence="1">
    <location>
        <position position="88"/>
    </location>
</feature>
<evidence type="ECO:0000313" key="1">
    <source>
        <dbReference type="EMBL" id="GFD57141.1"/>
    </source>
</evidence>
<name>A0A699XJR0_TANCI</name>
<sequence>LEDRGADDVRLELLDQLERRQIRLGIAVLEVGHAVTRLGAGLVDRGLALLLVGQLIGGLQVLADELLELGLDLDLVVLDLELPGLLGG</sequence>
<proteinExistence type="predicted"/>
<accession>A0A699XJR0</accession>